<dbReference type="GO" id="GO:0003677">
    <property type="term" value="F:DNA binding"/>
    <property type="evidence" value="ECO:0007669"/>
    <property type="project" value="InterPro"/>
</dbReference>
<keyword evidence="1" id="KW-1133">Transmembrane helix</keyword>
<evidence type="ECO:0000259" key="2">
    <source>
        <dbReference type="PROSITE" id="PS50930"/>
    </source>
</evidence>
<dbReference type="InterPro" id="IPR007492">
    <property type="entry name" value="LytTR_DNA-bd_dom"/>
</dbReference>
<dbReference type="Proteomes" id="UP000420635">
    <property type="component" value="Unassembled WGS sequence"/>
</dbReference>
<sequence length="274" mass="31638">MSFLTRTYPFKQSKHLLKDSSIFGFIIWVILYFLQPFGLCLYQGNKCFVATLFGLVTFGCHITYAATILKYLHQTIKPWRIWHEGVAILGLIFIIAFGNFLLFSYLFHYTITFSLFLLFLNWTIIIGIFLTTLSIGMQYNRTLRERMEELLRNTTKEQEEVSITIHDTNVRGNDLSIAINDLLYMEAQKNNVSVCFLKEGNVVAVDIHTTLTHALEELKEFENIFQCHRSFAVNVNNITSARGNSNGYQLTLGNCTNIIPVSRRFVPKLKTYLT</sequence>
<reference evidence="11 12" key="2">
    <citation type="submission" date="2019-09" db="EMBL/GenBank/DDBJ databases">
        <title>Distinct polysaccharide growth profiles of human intestinal Prevotella copri isolates.</title>
        <authorList>
            <person name="Fehlner-Peach H."/>
            <person name="Magnabosco C."/>
            <person name="Raghavan V."/>
            <person name="Scher J.U."/>
            <person name="Tett A."/>
            <person name="Cox L.M."/>
            <person name="Gottsegen C."/>
            <person name="Watters A."/>
            <person name="Wiltshire- Gordon J.D."/>
            <person name="Segata N."/>
            <person name="Bonneau R."/>
            <person name="Littman D.R."/>
        </authorList>
    </citation>
    <scope>NUCLEOTIDE SEQUENCE [LARGE SCALE GENOMIC DNA]</scope>
    <source>
        <strain evidence="3 13">BU41712</strain>
        <strain evidence="14">iA622</strain>
        <strain evidence="4">IA622</strain>
        <strain evidence="11">iA624</strain>
        <strain evidence="6">IA624</strain>
        <strain evidence="5">IP54</strain>
        <strain evidence="12">iP54</strain>
    </source>
</reference>
<dbReference type="Proteomes" id="UP000423156">
    <property type="component" value="Unassembled WGS sequence"/>
</dbReference>
<dbReference type="EMBL" id="VZCB01000079">
    <property type="protein sequence ID" value="MQN81404.1"/>
    <property type="molecule type" value="Genomic_DNA"/>
</dbReference>
<dbReference type="EMBL" id="VZBQ01000049">
    <property type="protein sequence ID" value="MQN89100.1"/>
    <property type="molecule type" value="Genomic_DNA"/>
</dbReference>
<dbReference type="EMBL" id="VZBZ01000088">
    <property type="protein sequence ID" value="MQN77516.1"/>
    <property type="molecule type" value="Genomic_DNA"/>
</dbReference>
<dbReference type="Proteomes" id="UP000285236">
    <property type="component" value="Unassembled WGS sequence"/>
</dbReference>
<proteinExistence type="predicted"/>
<keyword evidence="1" id="KW-0812">Transmembrane</keyword>
<dbReference type="OrthoDB" id="1118393at2"/>
<feature type="transmembrane region" description="Helical" evidence="1">
    <location>
        <begin position="85"/>
        <end position="107"/>
    </location>
</feature>
<evidence type="ECO:0000313" key="7">
    <source>
        <dbReference type="EMBL" id="RGU98665.1"/>
    </source>
</evidence>
<protein>
    <submittedName>
        <fullName evidence="4">Transcriptional regulator</fullName>
    </submittedName>
</protein>
<dbReference type="EMBL" id="VZBP01000044">
    <property type="protein sequence ID" value="MQO08710.1"/>
    <property type="molecule type" value="Genomic_DNA"/>
</dbReference>
<dbReference type="PANTHER" id="PTHR37299:SF1">
    <property type="entry name" value="STAGE 0 SPORULATION PROTEIN A HOMOLOG"/>
    <property type="match status" value="1"/>
</dbReference>
<dbReference type="Gene3D" id="2.40.50.1020">
    <property type="entry name" value="LytTr DNA-binding domain"/>
    <property type="match status" value="1"/>
</dbReference>
<gene>
    <name evidence="8" type="ORF">DWV76_07840</name>
    <name evidence="7" type="ORF">DWW35_04755</name>
    <name evidence="6" type="ORF">F7D57_03005</name>
    <name evidence="5" type="ORF">F7D59_04315</name>
    <name evidence="3" type="ORF">F7D71_06495</name>
    <name evidence="4" type="ORF">F7D73_10685</name>
</gene>
<reference evidence="9 10" key="1">
    <citation type="submission" date="2018-08" db="EMBL/GenBank/DDBJ databases">
        <title>A genome reference for cultivated species of the human gut microbiota.</title>
        <authorList>
            <person name="Zou Y."/>
            <person name="Xue W."/>
            <person name="Luo G."/>
        </authorList>
    </citation>
    <scope>NUCLEOTIDE SEQUENCE [LARGE SCALE GENOMIC DNA]</scope>
    <source>
        <strain evidence="8 9">AF12-50</strain>
        <strain evidence="7 10">AF15-25</strain>
    </source>
</reference>
<feature type="transmembrane region" description="Helical" evidence="1">
    <location>
        <begin position="113"/>
        <end position="137"/>
    </location>
</feature>
<dbReference type="Proteomes" id="UP000480425">
    <property type="component" value="Unassembled WGS sequence"/>
</dbReference>
<dbReference type="Proteomes" id="UP000283785">
    <property type="component" value="Unassembled WGS sequence"/>
</dbReference>
<dbReference type="Pfam" id="PF04397">
    <property type="entry name" value="LytTR"/>
    <property type="match status" value="1"/>
</dbReference>
<keyword evidence="1" id="KW-0472">Membrane</keyword>
<name>A0A3R6CKA0_9BACT</name>
<evidence type="ECO:0000313" key="4">
    <source>
        <dbReference type="EMBL" id="MQN81404.1"/>
    </source>
</evidence>
<dbReference type="PROSITE" id="PS50930">
    <property type="entry name" value="HTH_LYTTR"/>
    <property type="match status" value="1"/>
</dbReference>
<evidence type="ECO:0000313" key="9">
    <source>
        <dbReference type="Proteomes" id="UP000283785"/>
    </source>
</evidence>
<evidence type="ECO:0000313" key="5">
    <source>
        <dbReference type="EMBL" id="MQN89100.1"/>
    </source>
</evidence>
<dbReference type="InterPro" id="IPR046947">
    <property type="entry name" value="LytR-like"/>
</dbReference>
<evidence type="ECO:0000313" key="13">
    <source>
        <dbReference type="Proteomes" id="UP000423156"/>
    </source>
</evidence>
<feature type="domain" description="HTH LytTR-type" evidence="2">
    <location>
        <begin position="170"/>
        <end position="274"/>
    </location>
</feature>
<evidence type="ECO:0000256" key="1">
    <source>
        <dbReference type="SAM" id="Phobius"/>
    </source>
</evidence>
<dbReference type="EMBL" id="QRYP01000008">
    <property type="protein sequence ID" value="RGU98665.1"/>
    <property type="molecule type" value="Genomic_DNA"/>
</dbReference>
<evidence type="ECO:0000313" key="11">
    <source>
        <dbReference type="Proteomes" id="UP000405805"/>
    </source>
</evidence>
<dbReference type="AlphaFoldDB" id="A0A3R6CKA0"/>
<evidence type="ECO:0000313" key="10">
    <source>
        <dbReference type="Proteomes" id="UP000285236"/>
    </source>
</evidence>
<dbReference type="Proteomes" id="UP000405805">
    <property type="component" value="Unassembled WGS sequence"/>
</dbReference>
<evidence type="ECO:0000313" key="3">
    <source>
        <dbReference type="EMBL" id="MQN77516.1"/>
    </source>
</evidence>
<feature type="transmembrane region" description="Helical" evidence="1">
    <location>
        <begin position="21"/>
        <end position="44"/>
    </location>
</feature>
<evidence type="ECO:0000313" key="12">
    <source>
        <dbReference type="Proteomes" id="UP000420635"/>
    </source>
</evidence>
<dbReference type="GO" id="GO:0000156">
    <property type="term" value="F:phosphorelay response regulator activity"/>
    <property type="evidence" value="ECO:0007669"/>
    <property type="project" value="InterPro"/>
</dbReference>
<evidence type="ECO:0000313" key="14">
    <source>
        <dbReference type="Proteomes" id="UP000480425"/>
    </source>
</evidence>
<dbReference type="PANTHER" id="PTHR37299">
    <property type="entry name" value="TRANSCRIPTIONAL REGULATOR-RELATED"/>
    <property type="match status" value="1"/>
</dbReference>
<evidence type="ECO:0000313" key="6">
    <source>
        <dbReference type="EMBL" id="MQO08710.1"/>
    </source>
</evidence>
<dbReference type="SMART" id="SM00850">
    <property type="entry name" value="LytTR"/>
    <property type="match status" value="1"/>
</dbReference>
<accession>A0A3R6CKA0</accession>
<dbReference type="EMBL" id="QSAG01000012">
    <property type="protein sequence ID" value="RGW42799.1"/>
    <property type="molecule type" value="Genomic_DNA"/>
</dbReference>
<evidence type="ECO:0000313" key="8">
    <source>
        <dbReference type="EMBL" id="RGW42799.1"/>
    </source>
</evidence>
<organism evidence="4 14">
    <name type="scientific">Segatella copri</name>
    <dbReference type="NCBI Taxonomy" id="165179"/>
    <lineage>
        <taxon>Bacteria</taxon>
        <taxon>Pseudomonadati</taxon>
        <taxon>Bacteroidota</taxon>
        <taxon>Bacteroidia</taxon>
        <taxon>Bacteroidales</taxon>
        <taxon>Prevotellaceae</taxon>
        <taxon>Segatella</taxon>
    </lineage>
</organism>
<feature type="transmembrane region" description="Helical" evidence="1">
    <location>
        <begin position="50"/>
        <end position="73"/>
    </location>
</feature>
<comment type="caution">
    <text evidence="4">The sequence shown here is derived from an EMBL/GenBank/DDBJ whole genome shotgun (WGS) entry which is preliminary data.</text>
</comment>